<evidence type="ECO:0000256" key="4">
    <source>
        <dbReference type="ARBA" id="ARBA00022833"/>
    </source>
</evidence>
<keyword evidence="2" id="KW-0677">Repeat</keyword>
<evidence type="ECO:0000256" key="1">
    <source>
        <dbReference type="ARBA" id="ARBA00022723"/>
    </source>
</evidence>
<evidence type="ECO:0000256" key="2">
    <source>
        <dbReference type="ARBA" id="ARBA00022737"/>
    </source>
</evidence>
<dbReference type="CDD" id="cd10747">
    <property type="entry name" value="DnaJ_C"/>
    <property type="match status" value="1"/>
</dbReference>
<dbReference type="InterPro" id="IPR002939">
    <property type="entry name" value="DnaJ_C"/>
</dbReference>
<gene>
    <name evidence="7" type="ORF">A3B37_00495</name>
</gene>
<dbReference type="GO" id="GO:0005737">
    <property type="term" value="C:cytoplasm"/>
    <property type="evidence" value="ECO:0007669"/>
    <property type="project" value="TreeGrafter"/>
</dbReference>
<dbReference type="InterPro" id="IPR008971">
    <property type="entry name" value="HSP40/DnaJ_pept-bd"/>
</dbReference>
<name>A0A1G2LB03_9BACT</name>
<dbReference type="PANTHER" id="PTHR43096:SF52">
    <property type="entry name" value="DNAJ HOMOLOG 1, MITOCHONDRIAL-RELATED"/>
    <property type="match status" value="1"/>
</dbReference>
<dbReference type="STRING" id="1802280.A3B37_00495"/>
<organism evidence="7 8">
    <name type="scientific">Candidatus Sungbacteria bacterium RIFCSPLOWO2_01_FULL_59_16</name>
    <dbReference type="NCBI Taxonomy" id="1802280"/>
    <lineage>
        <taxon>Bacteria</taxon>
        <taxon>Candidatus Sungiibacteriota</taxon>
    </lineage>
</organism>
<dbReference type="GO" id="GO:0042026">
    <property type="term" value="P:protein refolding"/>
    <property type="evidence" value="ECO:0007669"/>
    <property type="project" value="TreeGrafter"/>
</dbReference>
<dbReference type="EMBL" id="MHQS01000010">
    <property type="protein sequence ID" value="OHA08815.1"/>
    <property type="molecule type" value="Genomic_DNA"/>
</dbReference>
<dbReference type="PANTHER" id="PTHR43096">
    <property type="entry name" value="DNAJ HOMOLOG 1, MITOCHONDRIAL-RELATED"/>
    <property type="match status" value="1"/>
</dbReference>
<reference evidence="7 8" key="1">
    <citation type="journal article" date="2016" name="Nat. Commun.">
        <title>Thousands of microbial genomes shed light on interconnected biogeochemical processes in an aquifer system.</title>
        <authorList>
            <person name="Anantharaman K."/>
            <person name="Brown C.T."/>
            <person name="Hug L.A."/>
            <person name="Sharon I."/>
            <person name="Castelle C.J."/>
            <person name="Probst A.J."/>
            <person name="Thomas B.C."/>
            <person name="Singh A."/>
            <person name="Wilkins M.J."/>
            <person name="Karaoz U."/>
            <person name="Brodie E.L."/>
            <person name="Williams K.H."/>
            <person name="Hubbard S.S."/>
            <person name="Banfield J.F."/>
        </authorList>
    </citation>
    <scope>NUCLEOTIDE SEQUENCE [LARGE SCALE GENOMIC DNA]</scope>
</reference>
<dbReference type="AlphaFoldDB" id="A0A1G2LB03"/>
<sequence length="144" mass="15648">MKRLESLEVFVPKGVEDGELLKISGKGEASPFGGVPGDLYVKTKVRPGKTFRRQGDDLVMALPIKFTQAALGDALEVKTPDGEIKLKIPEGTESGDILRVRGKGVPLSRGYGRGDLLVEIKVQTPRHLSKKAREAVEKLKEEGV</sequence>
<proteinExistence type="predicted"/>
<comment type="caution">
    <text evidence="7">The sequence shown here is derived from an EMBL/GenBank/DDBJ whole genome shotgun (WGS) entry which is preliminary data.</text>
</comment>
<keyword evidence="4" id="KW-0862">Zinc</keyword>
<evidence type="ECO:0000313" key="7">
    <source>
        <dbReference type="EMBL" id="OHA08815.1"/>
    </source>
</evidence>
<evidence type="ECO:0000256" key="3">
    <source>
        <dbReference type="ARBA" id="ARBA00022771"/>
    </source>
</evidence>
<dbReference type="GO" id="GO:0051082">
    <property type="term" value="F:unfolded protein binding"/>
    <property type="evidence" value="ECO:0007669"/>
    <property type="project" value="InterPro"/>
</dbReference>
<protein>
    <recommendedName>
        <fullName evidence="6">Chaperone DnaJ C-terminal domain-containing protein</fullName>
    </recommendedName>
</protein>
<dbReference type="Gene3D" id="2.60.260.20">
    <property type="entry name" value="Urease metallochaperone UreE, N-terminal domain"/>
    <property type="match status" value="2"/>
</dbReference>
<evidence type="ECO:0000256" key="5">
    <source>
        <dbReference type="ARBA" id="ARBA00023186"/>
    </source>
</evidence>
<keyword evidence="5" id="KW-0143">Chaperone</keyword>
<keyword evidence="1" id="KW-0479">Metal-binding</keyword>
<evidence type="ECO:0000313" key="8">
    <source>
        <dbReference type="Proteomes" id="UP000176705"/>
    </source>
</evidence>
<dbReference type="FunFam" id="2.60.260.20:FF:000005">
    <property type="entry name" value="Chaperone protein dnaJ 1, mitochondrial"/>
    <property type="match status" value="1"/>
</dbReference>
<accession>A0A1G2LB03</accession>
<keyword evidence="3" id="KW-0863">Zinc-finger</keyword>
<evidence type="ECO:0000259" key="6">
    <source>
        <dbReference type="Pfam" id="PF01556"/>
    </source>
</evidence>
<dbReference type="Pfam" id="PF01556">
    <property type="entry name" value="DnaJ_C"/>
    <property type="match status" value="1"/>
</dbReference>
<dbReference type="GO" id="GO:0008270">
    <property type="term" value="F:zinc ion binding"/>
    <property type="evidence" value="ECO:0007669"/>
    <property type="project" value="UniProtKB-KW"/>
</dbReference>
<feature type="domain" description="Chaperone DnaJ C-terminal" evidence="6">
    <location>
        <begin position="5"/>
        <end position="125"/>
    </location>
</feature>
<dbReference type="SUPFAM" id="SSF49493">
    <property type="entry name" value="HSP40/DnaJ peptide-binding domain"/>
    <property type="match status" value="2"/>
</dbReference>
<dbReference type="Proteomes" id="UP000176705">
    <property type="component" value="Unassembled WGS sequence"/>
</dbReference>